<evidence type="ECO:0000313" key="2">
    <source>
        <dbReference type="EMBL" id="PIE32625.1"/>
    </source>
</evidence>
<feature type="domain" description="GGDEF" evidence="1">
    <location>
        <begin position="1"/>
        <end position="93"/>
    </location>
</feature>
<accession>A0A2G6KAF3</accession>
<dbReference type="EMBL" id="PDSK01000110">
    <property type="protein sequence ID" value="PIE32625.1"/>
    <property type="molecule type" value="Genomic_DNA"/>
</dbReference>
<reference evidence="2 3" key="1">
    <citation type="submission" date="2017-10" db="EMBL/GenBank/DDBJ databases">
        <title>Novel microbial diversity and functional potential in the marine mammal oral microbiome.</title>
        <authorList>
            <person name="Dudek N.K."/>
            <person name="Sun C.L."/>
            <person name="Burstein D."/>
            <person name="Kantor R.S."/>
            <person name="Aliaga Goltsman D.S."/>
            <person name="Bik E.M."/>
            <person name="Thomas B.C."/>
            <person name="Banfield J.F."/>
            <person name="Relman D.A."/>
        </authorList>
    </citation>
    <scope>NUCLEOTIDE SEQUENCE [LARGE SCALE GENOMIC DNA]</scope>
    <source>
        <strain evidence="2">DOLJORAL78_47_16</strain>
    </source>
</reference>
<protein>
    <recommendedName>
        <fullName evidence="1">GGDEF domain-containing protein</fullName>
    </recommendedName>
</protein>
<dbReference type="PROSITE" id="PS50887">
    <property type="entry name" value="GGDEF"/>
    <property type="match status" value="1"/>
</dbReference>
<organism evidence="2 3">
    <name type="scientific">candidate division KSB3 bacterium</name>
    <dbReference type="NCBI Taxonomy" id="2044937"/>
    <lineage>
        <taxon>Bacteria</taxon>
        <taxon>candidate division KSB3</taxon>
    </lineage>
</organism>
<dbReference type="Pfam" id="PF00990">
    <property type="entry name" value="GGDEF"/>
    <property type="match status" value="1"/>
</dbReference>
<comment type="caution">
    <text evidence="2">The sequence shown here is derived from an EMBL/GenBank/DDBJ whole genome shotgun (WGS) entry which is preliminary data.</text>
</comment>
<dbReference type="InterPro" id="IPR000160">
    <property type="entry name" value="GGDEF_dom"/>
</dbReference>
<dbReference type="Gene3D" id="3.30.70.270">
    <property type="match status" value="1"/>
</dbReference>
<name>A0A2G6KAF3_9BACT</name>
<dbReference type="AlphaFoldDB" id="A0A2G6KAF3"/>
<dbReference type="SUPFAM" id="SSF55073">
    <property type="entry name" value="Nucleotide cyclase"/>
    <property type="match status" value="1"/>
</dbReference>
<dbReference type="Proteomes" id="UP000230821">
    <property type="component" value="Unassembled WGS sequence"/>
</dbReference>
<dbReference type="InterPro" id="IPR029787">
    <property type="entry name" value="Nucleotide_cyclase"/>
</dbReference>
<dbReference type="InterPro" id="IPR043128">
    <property type="entry name" value="Rev_trsase/Diguanyl_cyclase"/>
</dbReference>
<evidence type="ECO:0000259" key="1">
    <source>
        <dbReference type="PROSITE" id="PS50887"/>
    </source>
</evidence>
<proteinExistence type="predicted"/>
<sequence>MLDLDNVKTINDMSGHDIGDELLKIFTDHLFRLSGDEFTILLNDLTEIVTWPKCLKSFGKPLRNRTVLTVINSMWKSVSESACILRTVTTWRA</sequence>
<gene>
    <name evidence="2" type="ORF">CSA56_14630</name>
</gene>
<evidence type="ECO:0000313" key="3">
    <source>
        <dbReference type="Proteomes" id="UP000230821"/>
    </source>
</evidence>